<accession>A0A8E2I5N2</accession>
<dbReference type="AlphaFoldDB" id="A0A8E2I5N2"/>
<gene>
    <name evidence="2" type="ORF">BWZ43_20430</name>
</gene>
<keyword evidence="1" id="KW-0472">Membrane</keyword>
<dbReference type="Proteomes" id="UP000189761">
    <property type="component" value="Unassembled WGS sequence"/>
</dbReference>
<proteinExistence type="predicted"/>
<keyword evidence="1" id="KW-0812">Transmembrane</keyword>
<feature type="transmembrane region" description="Helical" evidence="1">
    <location>
        <begin position="21"/>
        <end position="38"/>
    </location>
</feature>
<dbReference type="EMBL" id="MTLA01000297">
    <property type="protein sequence ID" value="OOP66558.1"/>
    <property type="molecule type" value="Genomic_DNA"/>
</dbReference>
<reference evidence="2 3" key="1">
    <citation type="submission" date="2017-01" db="EMBL/GenBank/DDBJ databases">
        <title>Draft genome sequence of Bacillus oleronius.</title>
        <authorList>
            <person name="Allam M."/>
        </authorList>
    </citation>
    <scope>NUCLEOTIDE SEQUENCE [LARGE SCALE GENOMIC DNA]</scope>
    <source>
        <strain evidence="2 3">DSM 9356</strain>
    </source>
</reference>
<name>A0A8E2I5N2_9BACI</name>
<sequence length="183" mass="21066">MDALTIFQKIAEVTNMGPLEVTMWLIIVALFVWLYREFKTQYQKNKDLHAAKTEKSIANISKSLSAAYQYKSDNSKGLEFFVTVFDCFSSFDSYDIKDIKKIINDNSIKEKEKIEEISKKLYQQLIYLSERNKELNGAKSGIEILDYGLNKVKDIIYPIGQAFLTLFATLCIFIIISISDNII</sequence>
<evidence type="ECO:0000313" key="3">
    <source>
        <dbReference type="Proteomes" id="UP000189761"/>
    </source>
</evidence>
<feature type="transmembrane region" description="Helical" evidence="1">
    <location>
        <begin position="155"/>
        <end position="178"/>
    </location>
</feature>
<protein>
    <submittedName>
        <fullName evidence="2">Uncharacterized protein</fullName>
    </submittedName>
</protein>
<keyword evidence="1" id="KW-1133">Transmembrane helix</keyword>
<evidence type="ECO:0000313" key="2">
    <source>
        <dbReference type="EMBL" id="OOP66558.1"/>
    </source>
</evidence>
<organism evidence="2 3">
    <name type="scientific">Heyndrickxia oleronia</name>
    <dbReference type="NCBI Taxonomy" id="38875"/>
    <lineage>
        <taxon>Bacteria</taxon>
        <taxon>Bacillati</taxon>
        <taxon>Bacillota</taxon>
        <taxon>Bacilli</taxon>
        <taxon>Bacillales</taxon>
        <taxon>Bacillaceae</taxon>
        <taxon>Heyndrickxia</taxon>
    </lineage>
</organism>
<feature type="non-terminal residue" evidence="2">
    <location>
        <position position="183"/>
    </location>
</feature>
<comment type="caution">
    <text evidence="2">The sequence shown here is derived from an EMBL/GenBank/DDBJ whole genome shotgun (WGS) entry which is preliminary data.</text>
</comment>
<evidence type="ECO:0000256" key="1">
    <source>
        <dbReference type="SAM" id="Phobius"/>
    </source>
</evidence>
<dbReference type="RefSeq" id="WP_139358204.1">
    <property type="nucleotide sequence ID" value="NZ_MTLA01000297.1"/>
</dbReference>
<keyword evidence="3" id="KW-1185">Reference proteome</keyword>